<accession>A0ABZ3B6S8</accession>
<feature type="domain" description="G" evidence="1">
    <location>
        <begin position="31"/>
        <end position="143"/>
    </location>
</feature>
<dbReference type="EMBL" id="CP151800">
    <property type="protein sequence ID" value="WZV98352.1"/>
    <property type="molecule type" value="Genomic_DNA"/>
</dbReference>
<evidence type="ECO:0000313" key="3">
    <source>
        <dbReference type="Proteomes" id="UP001466893"/>
    </source>
</evidence>
<evidence type="ECO:0000313" key="2">
    <source>
        <dbReference type="EMBL" id="WZV98352.1"/>
    </source>
</evidence>
<dbReference type="InterPro" id="IPR027417">
    <property type="entry name" value="P-loop_NTPase"/>
</dbReference>
<reference evidence="2 3" key="1">
    <citation type="submission" date="2024-04" db="EMBL/GenBank/DDBJ databases">
        <title>Kosakonia calanthae sp. nov., a halophilic bacterium isolated from leaves of Calanthe tiplacata.</title>
        <authorList>
            <person name="Wu P."/>
        </authorList>
    </citation>
    <scope>NUCLEOTIDE SEQUENCE [LARGE SCALE GENOMIC DNA]</scope>
    <source>
        <strain evidence="2 3">BYX6</strain>
    </source>
</reference>
<dbReference type="RefSeq" id="WP_342322960.1">
    <property type="nucleotide sequence ID" value="NZ_CP151800.1"/>
</dbReference>
<proteinExistence type="predicted"/>
<keyword evidence="3" id="KW-1185">Reference proteome</keyword>
<dbReference type="SUPFAM" id="SSF52540">
    <property type="entry name" value="P-loop containing nucleoside triphosphate hydrolases"/>
    <property type="match status" value="1"/>
</dbReference>
<organism evidence="2 3">
    <name type="scientific">Kosakonia calanthes</name>
    <dbReference type="NCBI Taxonomy" id="3139408"/>
    <lineage>
        <taxon>Bacteria</taxon>
        <taxon>Pseudomonadati</taxon>
        <taxon>Pseudomonadota</taxon>
        <taxon>Gammaproteobacteria</taxon>
        <taxon>Enterobacterales</taxon>
        <taxon>Enterobacteriaceae</taxon>
        <taxon>Kosakonia</taxon>
    </lineage>
</organism>
<dbReference type="PANTHER" id="PTHR42714">
    <property type="entry name" value="TRNA MODIFICATION GTPASE GTPBP3"/>
    <property type="match status" value="1"/>
</dbReference>
<protein>
    <submittedName>
        <fullName evidence="2">GTPase</fullName>
    </submittedName>
</protein>
<name>A0ABZ3B6S8_9ENTR</name>
<dbReference type="InterPro" id="IPR006073">
    <property type="entry name" value="GTP-bd"/>
</dbReference>
<dbReference type="PANTHER" id="PTHR42714:SF2">
    <property type="entry name" value="TRNA MODIFICATION GTPASE GTPBP3, MITOCHONDRIAL"/>
    <property type="match status" value="1"/>
</dbReference>
<gene>
    <name evidence="2" type="ORF">AAEY27_00165</name>
</gene>
<dbReference type="Gene3D" id="3.40.50.300">
    <property type="entry name" value="P-loop containing nucleotide triphosphate hydrolases"/>
    <property type="match status" value="1"/>
</dbReference>
<dbReference type="Pfam" id="PF01926">
    <property type="entry name" value="MMR_HSR1"/>
    <property type="match status" value="1"/>
</dbReference>
<evidence type="ECO:0000259" key="1">
    <source>
        <dbReference type="Pfam" id="PF01926"/>
    </source>
</evidence>
<dbReference type="Proteomes" id="UP001466893">
    <property type="component" value="Chromosome"/>
</dbReference>
<sequence>MDDSIKASHQQLFSQADALLEEKLTDSKPVIAAWGLMNAGKSYLLNMLTGHFETERFRTNDIRETAQLQAYTSDDFVFLDTPGLDANDADNQQAQQGAKRADVILFVHQPPGELEKIEVDFLRELAASFGSYADQNIILILSKSDAESAEKIDAIEKRILEQCRSDLNFSPRCFTLSGTRFKTGMTQNKQGLVRASHIQELEHYLQRFAGVSAVQRERQLVAVNELIAGMKRAEAEVAQIKSDTKAQLIDGFAAFNLAVKAFRQRMDSHAAALRNIR</sequence>